<feature type="transmembrane region" description="Helical" evidence="1">
    <location>
        <begin position="82"/>
        <end position="105"/>
    </location>
</feature>
<keyword evidence="1" id="KW-0472">Membrane</keyword>
<feature type="transmembrane region" description="Helical" evidence="1">
    <location>
        <begin position="117"/>
        <end position="136"/>
    </location>
</feature>
<feature type="transmembrane region" description="Helical" evidence="1">
    <location>
        <begin position="12"/>
        <end position="32"/>
    </location>
</feature>
<dbReference type="Proteomes" id="UP001595945">
    <property type="component" value="Unassembled WGS sequence"/>
</dbReference>
<evidence type="ECO:0000313" key="3">
    <source>
        <dbReference type="Proteomes" id="UP001595945"/>
    </source>
</evidence>
<dbReference type="GeneID" id="73047451"/>
<organism evidence="2 3">
    <name type="scientific">Halorussus aquaticus</name>
    <dbReference type="NCBI Taxonomy" id="2953748"/>
    <lineage>
        <taxon>Archaea</taxon>
        <taxon>Methanobacteriati</taxon>
        <taxon>Methanobacteriota</taxon>
        <taxon>Stenosarchaea group</taxon>
        <taxon>Halobacteria</taxon>
        <taxon>Halobacteriales</taxon>
        <taxon>Haladaptataceae</taxon>
        <taxon>Halorussus</taxon>
    </lineage>
</organism>
<gene>
    <name evidence="2" type="ORF">ACFO9K_22335</name>
</gene>
<dbReference type="AlphaFoldDB" id="A0ABD5Q8J0"/>
<keyword evidence="3" id="KW-1185">Reference proteome</keyword>
<accession>A0ABD5Q8J0</accession>
<reference evidence="2 3" key="1">
    <citation type="journal article" date="2019" name="Int. J. Syst. Evol. Microbiol.">
        <title>The Global Catalogue of Microorganisms (GCM) 10K type strain sequencing project: providing services to taxonomists for standard genome sequencing and annotation.</title>
        <authorList>
            <consortium name="The Broad Institute Genomics Platform"/>
            <consortium name="The Broad Institute Genome Sequencing Center for Infectious Disease"/>
            <person name="Wu L."/>
            <person name="Ma J."/>
        </authorList>
    </citation>
    <scope>NUCLEOTIDE SEQUENCE [LARGE SCALE GENOMIC DNA]</scope>
    <source>
        <strain evidence="2 3">XZYJ18</strain>
    </source>
</reference>
<keyword evidence="1" id="KW-1133">Transmembrane helix</keyword>
<name>A0ABD5Q8J0_9EURY</name>
<evidence type="ECO:0000256" key="1">
    <source>
        <dbReference type="SAM" id="Phobius"/>
    </source>
</evidence>
<dbReference type="EMBL" id="JBHSHT010000004">
    <property type="protein sequence ID" value="MFC4826993.1"/>
    <property type="molecule type" value="Genomic_DNA"/>
</dbReference>
<proteinExistence type="predicted"/>
<sequence>MKTVSIGHRSRVRNATLTGVLLGVGYVLPFIAEHLSGPRGVGETLQFLIGHTYFHFYLLCVALTVAVMGVSWYFLETPSVHNYAIAGLGYGLVTGVVFSAVYLVVGTQVYSFTMVGVYLAILLGIGVVVGTVAGVLRHYTIGYRS</sequence>
<evidence type="ECO:0000313" key="2">
    <source>
        <dbReference type="EMBL" id="MFC4826993.1"/>
    </source>
</evidence>
<comment type="caution">
    <text evidence="2">The sequence shown here is derived from an EMBL/GenBank/DDBJ whole genome shotgun (WGS) entry which is preliminary data.</text>
</comment>
<keyword evidence="1" id="KW-0812">Transmembrane</keyword>
<dbReference type="RefSeq" id="WP_254270676.1">
    <property type="nucleotide sequence ID" value="NZ_CP100402.1"/>
</dbReference>
<feature type="transmembrane region" description="Helical" evidence="1">
    <location>
        <begin position="52"/>
        <end position="75"/>
    </location>
</feature>
<protein>
    <submittedName>
        <fullName evidence="2">Uncharacterized protein</fullName>
    </submittedName>
</protein>